<dbReference type="eggNOG" id="ENOG503481V">
    <property type="taxonomic scope" value="Bacteria"/>
</dbReference>
<comment type="caution">
    <text evidence="2">The sequence shown here is derived from an EMBL/GenBank/DDBJ whole genome shotgun (WGS) entry which is preliminary data.</text>
</comment>
<dbReference type="HOGENOM" id="CLU_1425497_0_0_0"/>
<gene>
    <name evidence="2" type="ORF">DSM3645_26254</name>
</gene>
<dbReference type="AlphaFoldDB" id="A3ZWG4"/>
<proteinExistence type="predicted"/>
<name>A3ZWG4_9BACT</name>
<dbReference type="STRING" id="314230.DSM3645_26254"/>
<dbReference type="EMBL" id="AANZ01000015">
    <property type="protein sequence ID" value="EAQ79192.1"/>
    <property type="molecule type" value="Genomic_DNA"/>
</dbReference>
<dbReference type="Proteomes" id="UP000004358">
    <property type="component" value="Unassembled WGS sequence"/>
</dbReference>
<evidence type="ECO:0000256" key="1">
    <source>
        <dbReference type="SAM" id="MobiDB-lite"/>
    </source>
</evidence>
<feature type="region of interest" description="Disordered" evidence="1">
    <location>
        <begin position="52"/>
        <end position="71"/>
    </location>
</feature>
<organism evidence="2 3">
    <name type="scientific">Blastopirellula marina DSM 3645</name>
    <dbReference type="NCBI Taxonomy" id="314230"/>
    <lineage>
        <taxon>Bacteria</taxon>
        <taxon>Pseudomonadati</taxon>
        <taxon>Planctomycetota</taxon>
        <taxon>Planctomycetia</taxon>
        <taxon>Pirellulales</taxon>
        <taxon>Pirellulaceae</taxon>
        <taxon>Blastopirellula</taxon>
    </lineage>
</organism>
<evidence type="ECO:0000313" key="3">
    <source>
        <dbReference type="Proteomes" id="UP000004358"/>
    </source>
</evidence>
<reference evidence="2 3" key="1">
    <citation type="submission" date="2006-02" db="EMBL/GenBank/DDBJ databases">
        <authorList>
            <person name="Amann R."/>
            <person name="Ferriera S."/>
            <person name="Johnson J."/>
            <person name="Kravitz S."/>
            <person name="Halpern A."/>
            <person name="Remington K."/>
            <person name="Beeson K."/>
            <person name="Tran B."/>
            <person name="Rogers Y.-H."/>
            <person name="Friedman R."/>
            <person name="Venter J.C."/>
        </authorList>
    </citation>
    <scope>NUCLEOTIDE SEQUENCE [LARGE SCALE GENOMIC DNA]</scope>
    <source>
        <strain evidence="2 3">DSM 3645</strain>
    </source>
</reference>
<protein>
    <submittedName>
        <fullName evidence="2">Uncharacterized protein</fullName>
    </submittedName>
</protein>
<sequence length="190" mass="20980">MPLGEMNLGFTVYYRSTEPVSDANSVRITDGASAICRERDWLSCEPVRFSNTTDGHLKGGSKPNFSPHPKEVASFNQQELPDGTMHDALEVLCELSREHGVNWEFSHDHDEGPIGFIVAGKCDDNLLAQIEALDELVTMISGVEGSNAESPNIYVEDDLVDDIIDDLDDFAPEVEVETEEEEPPILKFPG</sequence>
<accession>A3ZWG4</accession>
<evidence type="ECO:0000313" key="2">
    <source>
        <dbReference type="EMBL" id="EAQ79192.1"/>
    </source>
</evidence>